<accession>A0A1Y1LA39</accession>
<proteinExistence type="predicted"/>
<evidence type="ECO:0000313" key="1">
    <source>
        <dbReference type="EMBL" id="JAV69170.1"/>
    </source>
</evidence>
<reference evidence="1" key="1">
    <citation type="journal article" date="2016" name="Sci. Rep.">
        <title>Molecular characterization of firefly nuptial gifts: a multi-omics approach sheds light on postcopulatory sexual selection.</title>
        <authorList>
            <person name="Al-Wathiqui N."/>
            <person name="Fallon T.R."/>
            <person name="South A."/>
            <person name="Weng J.K."/>
            <person name="Lewis S.M."/>
        </authorList>
    </citation>
    <scope>NUCLEOTIDE SEQUENCE</scope>
</reference>
<organism evidence="1">
    <name type="scientific">Photinus pyralis</name>
    <name type="common">Common eastern firefly</name>
    <name type="synonym">Lampyris pyralis</name>
    <dbReference type="NCBI Taxonomy" id="7054"/>
    <lineage>
        <taxon>Eukaryota</taxon>
        <taxon>Metazoa</taxon>
        <taxon>Ecdysozoa</taxon>
        <taxon>Arthropoda</taxon>
        <taxon>Hexapoda</taxon>
        <taxon>Insecta</taxon>
        <taxon>Pterygota</taxon>
        <taxon>Neoptera</taxon>
        <taxon>Endopterygota</taxon>
        <taxon>Coleoptera</taxon>
        <taxon>Polyphaga</taxon>
        <taxon>Elateriformia</taxon>
        <taxon>Elateroidea</taxon>
        <taxon>Lampyridae</taxon>
        <taxon>Lampyrinae</taxon>
        <taxon>Photinus</taxon>
    </lineage>
</organism>
<name>A0A1Y1LA39_PHOPY</name>
<dbReference type="AlphaFoldDB" id="A0A1Y1LA39"/>
<dbReference type="EMBL" id="GEZM01063239">
    <property type="protein sequence ID" value="JAV69170.1"/>
    <property type="molecule type" value="Transcribed_RNA"/>
</dbReference>
<protein>
    <submittedName>
        <fullName evidence="1">Uncharacterized protein</fullName>
    </submittedName>
</protein>
<sequence length="168" mass="19601">MISYEESTDDVMWNEESLSSKEGLDMLQNKVNCSLEGRLTKTLQKNVCDNENCTFIYVSIKVLLLQCHKMWTHRNLQMVGKLKIDNDVRLYSLYNEKDFVLLYLCSNALKHTVNAQMYALVYGFPKFYVNNEDNNKHTTVMVHVTSLVKLDNLSTAQKMESHLCKFRN</sequence>